<accession>A0AAV5WNY2</accession>
<dbReference type="Proteomes" id="UP001432322">
    <property type="component" value="Unassembled WGS sequence"/>
</dbReference>
<proteinExistence type="predicted"/>
<evidence type="ECO:0000313" key="3">
    <source>
        <dbReference type="Proteomes" id="UP001432322"/>
    </source>
</evidence>
<evidence type="ECO:0000313" key="2">
    <source>
        <dbReference type="EMBL" id="GMT37157.1"/>
    </source>
</evidence>
<evidence type="ECO:0000313" key="1">
    <source>
        <dbReference type="EMBL" id="GMT33716.1"/>
    </source>
</evidence>
<reference evidence="1" key="1">
    <citation type="submission" date="2023-10" db="EMBL/GenBank/DDBJ databases">
        <title>Genome assembly of Pristionchus species.</title>
        <authorList>
            <person name="Yoshida K."/>
            <person name="Sommer R.J."/>
        </authorList>
    </citation>
    <scope>NUCLEOTIDE SEQUENCE</scope>
    <source>
        <strain evidence="1">RS5133</strain>
    </source>
</reference>
<gene>
    <name evidence="1" type="ORF">PFISCL1PPCAC_25013</name>
    <name evidence="2" type="ORF">PFISCL1PPCAC_28454</name>
</gene>
<dbReference type="EMBL" id="BTSY01000059">
    <property type="protein sequence ID" value="GMT37157.1"/>
    <property type="molecule type" value="Genomic_DNA"/>
</dbReference>
<sequence length="290" mass="32294">MRAVSTSPMNMTILSDGNRRFDCETKGYSNKEDNSIRVNSIMVYSVLTCNAAEGYTDIEGKKWANAEDEVELDCKPSACDSRNTPPCNKWTKLPKGYKCAPESNPFKSNPIDTNVLSCGQNEVFWLRNSIFNGKLRCHSDGGWYKIGDSSNIEEQRGVADIMCITNICSLCEDLAVSGSSYDSKPTFTSGTPGTCATIECTNNLWKYTKGGHSKFYSGKILCSSVKEKIWTTEQKYELENNTKVECLRNVKCTDMTRLITACETKLNNFGCQEINLNDESLSCAGLEKDM</sequence>
<name>A0AAV5WNY2_9BILA</name>
<protein>
    <recommendedName>
        <fullName evidence="4">Sushi domain-containing protein</fullName>
    </recommendedName>
</protein>
<dbReference type="EMBL" id="BTSY01000006">
    <property type="protein sequence ID" value="GMT33716.1"/>
    <property type="molecule type" value="Genomic_DNA"/>
</dbReference>
<organism evidence="1 3">
    <name type="scientific">Pristionchus fissidentatus</name>
    <dbReference type="NCBI Taxonomy" id="1538716"/>
    <lineage>
        <taxon>Eukaryota</taxon>
        <taxon>Metazoa</taxon>
        <taxon>Ecdysozoa</taxon>
        <taxon>Nematoda</taxon>
        <taxon>Chromadorea</taxon>
        <taxon>Rhabditida</taxon>
        <taxon>Rhabditina</taxon>
        <taxon>Diplogasteromorpha</taxon>
        <taxon>Diplogasteroidea</taxon>
        <taxon>Neodiplogasteridae</taxon>
        <taxon>Pristionchus</taxon>
    </lineage>
</organism>
<comment type="caution">
    <text evidence="1">The sequence shown here is derived from an EMBL/GenBank/DDBJ whole genome shotgun (WGS) entry which is preliminary data.</text>
</comment>
<evidence type="ECO:0008006" key="4">
    <source>
        <dbReference type="Google" id="ProtNLM"/>
    </source>
</evidence>
<feature type="non-terminal residue" evidence="1">
    <location>
        <position position="290"/>
    </location>
</feature>
<dbReference type="AlphaFoldDB" id="A0AAV5WNY2"/>
<keyword evidence="3" id="KW-1185">Reference proteome</keyword>